<dbReference type="Proteomes" id="UP000024635">
    <property type="component" value="Unassembled WGS sequence"/>
</dbReference>
<keyword evidence="2" id="KW-1185">Reference proteome</keyword>
<accession>A0A016S2A1</accession>
<dbReference type="AlphaFoldDB" id="A0A016S2A1"/>
<proteinExistence type="predicted"/>
<comment type="caution">
    <text evidence="1">The sequence shown here is derived from an EMBL/GenBank/DDBJ whole genome shotgun (WGS) entry which is preliminary data.</text>
</comment>
<organism evidence="1 2">
    <name type="scientific">Ancylostoma ceylanicum</name>
    <dbReference type="NCBI Taxonomy" id="53326"/>
    <lineage>
        <taxon>Eukaryota</taxon>
        <taxon>Metazoa</taxon>
        <taxon>Ecdysozoa</taxon>
        <taxon>Nematoda</taxon>
        <taxon>Chromadorea</taxon>
        <taxon>Rhabditida</taxon>
        <taxon>Rhabditina</taxon>
        <taxon>Rhabditomorpha</taxon>
        <taxon>Strongyloidea</taxon>
        <taxon>Ancylostomatidae</taxon>
        <taxon>Ancylostomatinae</taxon>
        <taxon>Ancylostoma</taxon>
    </lineage>
</organism>
<reference evidence="2" key="1">
    <citation type="journal article" date="2015" name="Nat. Genet.">
        <title>The genome and transcriptome of the zoonotic hookworm Ancylostoma ceylanicum identify infection-specific gene families.</title>
        <authorList>
            <person name="Schwarz E.M."/>
            <person name="Hu Y."/>
            <person name="Antoshechkin I."/>
            <person name="Miller M.M."/>
            <person name="Sternberg P.W."/>
            <person name="Aroian R.V."/>
        </authorList>
    </citation>
    <scope>NUCLEOTIDE SEQUENCE</scope>
    <source>
        <strain evidence="2">HY135</strain>
    </source>
</reference>
<evidence type="ECO:0000313" key="2">
    <source>
        <dbReference type="Proteomes" id="UP000024635"/>
    </source>
</evidence>
<sequence length="102" mass="10978">MRETLHFPLLKKGPEGAAAAESRIQEEVGISRIGFCSKSEGWLLFTQGFGSQAMNAPLECEEKVWRGRLVSCTSSLAAIGNCSQSSSGACLITNILMRIDVV</sequence>
<evidence type="ECO:0000313" key="1">
    <source>
        <dbReference type="EMBL" id="EYB84780.1"/>
    </source>
</evidence>
<gene>
    <name evidence="1" type="primary">Acey_s0310.g2107</name>
    <name evidence="1" type="ORF">Y032_0310g2107</name>
</gene>
<dbReference type="EMBL" id="JARK01001646">
    <property type="protein sequence ID" value="EYB84780.1"/>
    <property type="molecule type" value="Genomic_DNA"/>
</dbReference>
<protein>
    <submittedName>
        <fullName evidence="1">Uncharacterized protein</fullName>
    </submittedName>
</protein>
<name>A0A016S2A1_9BILA</name>